<name>A0ABS1DD82_9PROT</name>
<dbReference type="Gene3D" id="1.10.10.2910">
    <property type="match status" value="1"/>
</dbReference>
<dbReference type="Pfam" id="PF01381">
    <property type="entry name" value="HTH_3"/>
    <property type="match status" value="1"/>
</dbReference>
<dbReference type="Gene3D" id="1.10.260.40">
    <property type="entry name" value="lambda repressor-like DNA-binding domains"/>
    <property type="match status" value="1"/>
</dbReference>
<dbReference type="SUPFAM" id="SSF47413">
    <property type="entry name" value="lambda repressor-like DNA-binding domains"/>
    <property type="match status" value="1"/>
</dbReference>
<protein>
    <submittedName>
        <fullName evidence="3">XRE family transcriptional regulator</fullName>
    </submittedName>
</protein>
<dbReference type="EMBL" id="NRRL01000013">
    <property type="protein sequence ID" value="MBK1667881.1"/>
    <property type="molecule type" value="Genomic_DNA"/>
</dbReference>
<proteinExistence type="inferred from homology"/>
<accession>A0ABS1DD82</accession>
<dbReference type="PROSITE" id="PS50943">
    <property type="entry name" value="HTH_CROC1"/>
    <property type="match status" value="1"/>
</dbReference>
<comment type="caution">
    <text evidence="3">The sequence shown here is derived from an EMBL/GenBank/DDBJ whole genome shotgun (WGS) entry which is preliminary data.</text>
</comment>
<evidence type="ECO:0000313" key="4">
    <source>
        <dbReference type="Proteomes" id="UP001296873"/>
    </source>
</evidence>
<feature type="domain" description="HTH cro/C1-type" evidence="2">
    <location>
        <begin position="9"/>
        <end position="63"/>
    </location>
</feature>
<dbReference type="Proteomes" id="UP001296873">
    <property type="component" value="Unassembled WGS sequence"/>
</dbReference>
<comment type="similarity">
    <text evidence="1">Belongs to the short-chain fatty acyl-CoA assimilation regulator (ScfR) family.</text>
</comment>
<organism evidence="3 4">
    <name type="scientific">Rhodovibrio sodomensis</name>
    <dbReference type="NCBI Taxonomy" id="1088"/>
    <lineage>
        <taxon>Bacteria</taxon>
        <taxon>Pseudomonadati</taxon>
        <taxon>Pseudomonadota</taxon>
        <taxon>Alphaproteobacteria</taxon>
        <taxon>Rhodospirillales</taxon>
        <taxon>Rhodovibrionaceae</taxon>
        <taxon>Rhodovibrio</taxon>
    </lineage>
</organism>
<evidence type="ECO:0000256" key="1">
    <source>
        <dbReference type="ARBA" id="ARBA00007227"/>
    </source>
</evidence>
<dbReference type="Pfam" id="PF06114">
    <property type="entry name" value="Peptidase_M78"/>
    <property type="match status" value="1"/>
</dbReference>
<dbReference type="InterPro" id="IPR052345">
    <property type="entry name" value="Rad_response_metalloprotease"/>
</dbReference>
<gene>
    <name evidence="3" type="ORF">CKO28_07515</name>
</gene>
<dbReference type="PANTHER" id="PTHR43236:SF1">
    <property type="entry name" value="BLL7220 PROTEIN"/>
    <property type="match status" value="1"/>
</dbReference>
<sequence length="358" mass="40635">MTYFNPKRLDLALRRRRMTARQLSEETGITNVSLSRIKQGKQGPESETVDLIAKALKYPKSFFYGGDIDKIQGTYVSFRSLAAVTQREQHAALAAGSIGFMIFDWVEKRYDLPEPDLIDFGQERDPSVAARVLRQHWSLGERPVSNMVRLLESKGVRILSLNENTKNIDAYSCWRDGTPYVFLNNFKTAERSRFDAAHELGHLVLHKHGGASQGKEAENEANSFASSFLVPKADLLANTRNLRTLNEVIEKKRRWGVSAAALIYRAHKLGLITEWQNRTLNIQLRSTYKSSEPNPMSKETSVIWSQILKDLWRQGATRERIARDLGFPSDEIESLLYGLAETENVMAPVQNGPKLRLV</sequence>
<dbReference type="PANTHER" id="PTHR43236">
    <property type="entry name" value="ANTITOXIN HIGA1"/>
    <property type="match status" value="1"/>
</dbReference>
<dbReference type="InterPro" id="IPR010359">
    <property type="entry name" value="IrrE_HExxH"/>
</dbReference>
<dbReference type="CDD" id="cd00093">
    <property type="entry name" value="HTH_XRE"/>
    <property type="match status" value="1"/>
</dbReference>
<dbReference type="RefSeq" id="WP_200340044.1">
    <property type="nucleotide sequence ID" value="NZ_NRRL01000013.1"/>
</dbReference>
<dbReference type="SMART" id="SM00530">
    <property type="entry name" value="HTH_XRE"/>
    <property type="match status" value="1"/>
</dbReference>
<reference evidence="3 4" key="1">
    <citation type="journal article" date="2020" name="Microorganisms">
        <title>Osmotic Adaptation and Compatible Solute Biosynthesis of Phototrophic Bacteria as Revealed from Genome Analyses.</title>
        <authorList>
            <person name="Imhoff J.F."/>
            <person name="Rahn T."/>
            <person name="Kunzel S."/>
            <person name="Keller A."/>
            <person name="Neulinger S.C."/>
        </authorList>
    </citation>
    <scope>NUCLEOTIDE SEQUENCE [LARGE SCALE GENOMIC DNA]</scope>
    <source>
        <strain evidence="3 4">DSM 9895</strain>
    </source>
</reference>
<evidence type="ECO:0000259" key="2">
    <source>
        <dbReference type="PROSITE" id="PS50943"/>
    </source>
</evidence>
<evidence type="ECO:0000313" key="3">
    <source>
        <dbReference type="EMBL" id="MBK1667881.1"/>
    </source>
</evidence>
<keyword evidence="4" id="KW-1185">Reference proteome</keyword>
<dbReference type="InterPro" id="IPR001387">
    <property type="entry name" value="Cro/C1-type_HTH"/>
</dbReference>
<dbReference type="InterPro" id="IPR010982">
    <property type="entry name" value="Lambda_DNA-bd_dom_sf"/>
</dbReference>